<sequence length="146" mass="16006">MEDESKKHLRSLLNTKIADPPTSAAEIGDRLAAQNAASVESAIAVPEDGAIAQPDDQHAQFVAKPEVIVFVPIQEVADSHWDGRRAVEFQLREHSSGTAVLPVYTDEQLLIEALGTNQQRVEIDIIDLIRQVAARAPLIVDPTLRR</sequence>
<organism evidence="2 3">
    <name type="scientific">Actinomadura rayongensis</name>
    <dbReference type="NCBI Taxonomy" id="1429076"/>
    <lineage>
        <taxon>Bacteria</taxon>
        <taxon>Bacillati</taxon>
        <taxon>Actinomycetota</taxon>
        <taxon>Actinomycetes</taxon>
        <taxon>Streptosporangiales</taxon>
        <taxon>Thermomonosporaceae</taxon>
        <taxon>Actinomadura</taxon>
    </lineage>
</organism>
<proteinExistence type="predicted"/>
<evidence type="ECO:0000313" key="2">
    <source>
        <dbReference type="EMBL" id="MXQ64322.1"/>
    </source>
</evidence>
<name>A0A6I4WC53_9ACTN</name>
<protein>
    <recommendedName>
        <fullName evidence="4">SseB family protein</fullName>
    </recommendedName>
</protein>
<dbReference type="EMBL" id="WUTW01000002">
    <property type="protein sequence ID" value="MXQ64322.1"/>
    <property type="molecule type" value="Genomic_DNA"/>
</dbReference>
<keyword evidence="3" id="KW-1185">Reference proteome</keyword>
<dbReference type="RefSeq" id="WP_161102569.1">
    <property type="nucleotide sequence ID" value="NZ_JBHLYI010000013.1"/>
</dbReference>
<comment type="caution">
    <text evidence="2">The sequence shown here is derived from an EMBL/GenBank/DDBJ whole genome shotgun (WGS) entry which is preliminary data.</text>
</comment>
<gene>
    <name evidence="2" type="ORF">GQ466_09760</name>
</gene>
<evidence type="ECO:0000256" key="1">
    <source>
        <dbReference type="SAM" id="MobiDB-lite"/>
    </source>
</evidence>
<reference evidence="2 3" key="1">
    <citation type="submission" date="2019-12" db="EMBL/GenBank/DDBJ databases">
        <title>Nocardia macrotermitis sp. nov. and Nocardia aurantia sp. nov., isolated from the gut of the fungus growing-termite Macrotermes natalensis.</title>
        <authorList>
            <person name="Christine B."/>
            <person name="Rene B."/>
        </authorList>
    </citation>
    <scope>NUCLEOTIDE SEQUENCE [LARGE SCALE GENOMIC DNA]</scope>
    <source>
        <strain evidence="2 3">DSM 102126</strain>
    </source>
</reference>
<dbReference type="AlphaFoldDB" id="A0A6I4WC53"/>
<dbReference type="Proteomes" id="UP000431901">
    <property type="component" value="Unassembled WGS sequence"/>
</dbReference>
<evidence type="ECO:0000313" key="3">
    <source>
        <dbReference type="Proteomes" id="UP000431901"/>
    </source>
</evidence>
<feature type="region of interest" description="Disordered" evidence="1">
    <location>
        <begin position="1"/>
        <end position="22"/>
    </location>
</feature>
<accession>A0A6I4WC53</accession>
<evidence type="ECO:0008006" key="4">
    <source>
        <dbReference type="Google" id="ProtNLM"/>
    </source>
</evidence>